<reference evidence="2" key="1">
    <citation type="submission" date="2019-08" db="EMBL/GenBank/DDBJ databases">
        <authorList>
            <person name="Kucharzyk K."/>
            <person name="Murdoch R.W."/>
            <person name="Higgins S."/>
            <person name="Loffler F."/>
        </authorList>
    </citation>
    <scope>NUCLEOTIDE SEQUENCE</scope>
</reference>
<feature type="domain" description="4Fe-4S ferredoxin-type" evidence="1">
    <location>
        <begin position="71"/>
        <end position="101"/>
    </location>
</feature>
<dbReference type="Gene3D" id="3.30.70.20">
    <property type="match status" value="1"/>
</dbReference>
<organism evidence="2">
    <name type="scientific">bioreactor metagenome</name>
    <dbReference type="NCBI Taxonomy" id="1076179"/>
    <lineage>
        <taxon>unclassified sequences</taxon>
        <taxon>metagenomes</taxon>
        <taxon>ecological metagenomes</taxon>
    </lineage>
</organism>
<protein>
    <recommendedName>
        <fullName evidence="1">4Fe-4S ferredoxin-type domain-containing protein</fullName>
    </recommendedName>
</protein>
<evidence type="ECO:0000313" key="2">
    <source>
        <dbReference type="EMBL" id="MPN25533.1"/>
    </source>
</evidence>
<sequence length="140" mass="15793">MFAGSEMFEKMYVLELAYWDEGMGMDMYNDMLEYEGLKRLPPIKVPGTVIRKVRSDIPDVGEGLKTLDPVGRIMKARFKGCTGCRKCQRKCPEDALTVLGEKGDFEVNVRSDLCLGTACQACEFNCPEKVYVFKDLQIGD</sequence>
<gene>
    <name evidence="2" type="ORF">SDC9_172945</name>
</gene>
<feature type="domain" description="4Fe-4S ferredoxin-type" evidence="1">
    <location>
        <begin position="105"/>
        <end position="136"/>
    </location>
</feature>
<name>A0A645GPB1_9ZZZZ</name>
<dbReference type="Pfam" id="PF12838">
    <property type="entry name" value="Fer4_7"/>
    <property type="match status" value="1"/>
</dbReference>
<dbReference type="PROSITE" id="PS51379">
    <property type="entry name" value="4FE4S_FER_2"/>
    <property type="match status" value="2"/>
</dbReference>
<accession>A0A645GPB1</accession>
<proteinExistence type="predicted"/>
<dbReference type="InterPro" id="IPR017900">
    <property type="entry name" value="4Fe4S_Fe_S_CS"/>
</dbReference>
<evidence type="ECO:0000259" key="1">
    <source>
        <dbReference type="PROSITE" id="PS51379"/>
    </source>
</evidence>
<dbReference type="PROSITE" id="PS00198">
    <property type="entry name" value="4FE4S_FER_1"/>
    <property type="match status" value="1"/>
</dbReference>
<comment type="caution">
    <text evidence="2">The sequence shown here is derived from an EMBL/GenBank/DDBJ whole genome shotgun (WGS) entry which is preliminary data.</text>
</comment>
<dbReference type="AlphaFoldDB" id="A0A645GPB1"/>
<dbReference type="SUPFAM" id="SSF54862">
    <property type="entry name" value="4Fe-4S ferredoxins"/>
    <property type="match status" value="1"/>
</dbReference>
<dbReference type="EMBL" id="VSSQ01074742">
    <property type="protein sequence ID" value="MPN25533.1"/>
    <property type="molecule type" value="Genomic_DNA"/>
</dbReference>
<dbReference type="InterPro" id="IPR017896">
    <property type="entry name" value="4Fe4S_Fe-S-bd"/>
</dbReference>